<evidence type="ECO:0000256" key="1">
    <source>
        <dbReference type="SAM" id="MobiDB-lite"/>
    </source>
</evidence>
<accession>A0A5C3NVU5</accession>
<reference evidence="2 3" key="1">
    <citation type="journal article" date="2019" name="Nat. Ecol. Evol.">
        <title>Megaphylogeny resolves global patterns of mushroom evolution.</title>
        <authorList>
            <person name="Varga T."/>
            <person name="Krizsan K."/>
            <person name="Foldi C."/>
            <person name="Dima B."/>
            <person name="Sanchez-Garcia M."/>
            <person name="Sanchez-Ramirez S."/>
            <person name="Szollosi G.J."/>
            <person name="Szarkandi J.G."/>
            <person name="Papp V."/>
            <person name="Albert L."/>
            <person name="Andreopoulos W."/>
            <person name="Angelini C."/>
            <person name="Antonin V."/>
            <person name="Barry K.W."/>
            <person name="Bougher N.L."/>
            <person name="Buchanan P."/>
            <person name="Buyck B."/>
            <person name="Bense V."/>
            <person name="Catcheside P."/>
            <person name="Chovatia M."/>
            <person name="Cooper J."/>
            <person name="Damon W."/>
            <person name="Desjardin D."/>
            <person name="Finy P."/>
            <person name="Geml J."/>
            <person name="Haridas S."/>
            <person name="Hughes K."/>
            <person name="Justo A."/>
            <person name="Karasinski D."/>
            <person name="Kautmanova I."/>
            <person name="Kiss B."/>
            <person name="Kocsube S."/>
            <person name="Kotiranta H."/>
            <person name="LaButti K.M."/>
            <person name="Lechner B.E."/>
            <person name="Liimatainen K."/>
            <person name="Lipzen A."/>
            <person name="Lukacs Z."/>
            <person name="Mihaltcheva S."/>
            <person name="Morgado L.N."/>
            <person name="Niskanen T."/>
            <person name="Noordeloos M.E."/>
            <person name="Ohm R.A."/>
            <person name="Ortiz-Santana B."/>
            <person name="Ovrebo C."/>
            <person name="Racz N."/>
            <person name="Riley R."/>
            <person name="Savchenko A."/>
            <person name="Shiryaev A."/>
            <person name="Soop K."/>
            <person name="Spirin V."/>
            <person name="Szebenyi C."/>
            <person name="Tomsovsky M."/>
            <person name="Tulloss R.E."/>
            <person name="Uehling J."/>
            <person name="Grigoriev I.V."/>
            <person name="Vagvolgyi C."/>
            <person name="Papp T."/>
            <person name="Martin F.M."/>
            <person name="Miettinen O."/>
            <person name="Hibbett D.S."/>
            <person name="Nagy L.G."/>
        </authorList>
    </citation>
    <scope>NUCLEOTIDE SEQUENCE [LARGE SCALE GENOMIC DNA]</scope>
    <source>
        <strain evidence="2 3">HHB13444</strain>
    </source>
</reference>
<name>A0A5C3NVU5_9APHY</name>
<dbReference type="AlphaFoldDB" id="A0A5C3NVU5"/>
<keyword evidence="3" id="KW-1185">Reference proteome</keyword>
<sequence length="89" mass="10427">MPPKAHSKQPAQTTPAGRKLRQKSAPKQPLPVGDRLKRLFTSLCARRARRRARKWTEASSTWRRNWRIGRRLTRQPAICTPSCWTPRNR</sequence>
<evidence type="ECO:0000313" key="2">
    <source>
        <dbReference type="EMBL" id="TFK80468.1"/>
    </source>
</evidence>
<feature type="region of interest" description="Disordered" evidence="1">
    <location>
        <begin position="1"/>
        <end position="34"/>
    </location>
</feature>
<evidence type="ECO:0000313" key="3">
    <source>
        <dbReference type="Proteomes" id="UP000308197"/>
    </source>
</evidence>
<organism evidence="2 3">
    <name type="scientific">Polyporus arcularius HHB13444</name>
    <dbReference type="NCBI Taxonomy" id="1314778"/>
    <lineage>
        <taxon>Eukaryota</taxon>
        <taxon>Fungi</taxon>
        <taxon>Dikarya</taxon>
        <taxon>Basidiomycota</taxon>
        <taxon>Agaricomycotina</taxon>
        <taxon>Agaricomycetes</taxon>
        <taxon>Polyporales</taxon>
        <taxon>Polyporaceae</taxon>
        <taxon>Polyporus</taxon>
    </lineage>
</organism>
<proteinExistence type="predicted"/>
<dbReference type="InParanoid" id="A0A5C3NVU5"/>
<gene>
    <name evidence="2" type="ORF">K466DRAFT_379854</name>
</gene>
<dbReference type="Proteomes" id="UP000308197">
    <property type="component" value="Unassembled WGS sequence"/>
</dbReference>
<protein>
    <submittedName>
        <fullName evidence="2">Uncharacterized protein</fullName>
    </submittedName>
</protein>
<dbReference type="EMBL" id="ML211766">
    <property type="protein sequence ID" value="TFK80468.1"/>
    <property type="molecule type" value="Genomic_DNA"/>
</dbReference>